<accession>A0AAJ1WGR8</accession>
<proteinExistence type="predicted"/>
<keyword evidence="1" id="KW-0472">Membrane</keyword>
<dbReference type="EMBL" id="JAUSUC010000019">
    <property type="protein sequence ID" value="MDQ0215402.1"/>
    <property type="molecule type" value="Genomic_DNA"/>
</dbReference>
<sequence length="99" mass="11764">MPICQNCQSKWKWKETLLKSFSFSYGWTCPYCQHIQYVSAKSRKKASVFTTLPILLWFPLTIFHVPISVILVIELIAYVMVLLLVPRLYQLRNKEEPLW</sequence>
<dbReference type="InterPro" id="IPR026369">
    <property type="entry name" value="CxxC_20_CxxC"/>
</dbReference>
<reference evidence="2" key="1">
    <citation type="submission" date="2023-07" db="EMBL/GenBank/DDBJ databases">
        <title>Genomic Encyclopedia of Type Strains, Phase IV (KMG-IV): sequencing the most valuable type-strain genomes for metagenomic binning, comparative biology and taxonomic classification.</title>
        <authorList>
            <person name="Goeker M."/>
        </authorList>
    </citation>
    <scope>NUCLEOTIDE SEQUENCE</scope>
    <source>
        <strain evidence="2">DSM 23947</strain>
    </source>
</reference>
<protein>
    <submittedName>
        <fullName evidence="2">CXXC-20-CXXC protein</fullName>
    </submittedName>
</protein>
<comment type="caution">
    <text evidence="2">The sequence shown here is derived from an EMBL/GenBank/DDBJ whole genome shotgun (WGS) entry which is preliminary data.</text>
</comment>
<feature type="transmembrane region" description="Helical" evidence="1">
    <location>
        <begin position="69"/>
        <end position="89"/>
    </location>
</feature>
<evidence type="ECO:0000313" key="2">
    <source>
        <dbReference type="EMBL" id="MDQ0215402.1"/>
    </source>
</evidence>
<evidence type="ECO:0000313" key="3">
    <source>
        <dbReference type="Proteomes" id="UP001237207"/>
    </source>
</evidence>
<dbReference type="NCBIfam" id="TIGR04104">
    <property type="entry name" value="cxxc_20_cxxc"/>
    <property type="match status" value="1"/>
</dbReference>
<keyword evidence="3" id="KW-1185">Reference proteome</keyword>
<dbReference type="RefSeq" id="WP_307257402.1">
    <property type="nucleotide sequence ID" value="NZ_JAUSUC010000019.1"/>
</dbReference>
<name>A0AAJ1WGR8_9BACI</name>
<keyword evidence="1" id="KW-0812">Transmembrane</keyword>
<organism evidence="2 3">
    <name type="scientific">Oikeobacillus pervagus</name>
    <dbReference type="NCBI Taxonomy" id="1325931"/>
    <lineage>
        <taxon>Bacteria</taxon>
        <taxon>Bacillati</taxon>
        <taxon>Bacillota</taxon>
        <taxon>Bacilli</taxon>
        <taxon>Bacillales</taxon>
        <taxon>Bacillaceae</taxon>
        <taxon>Oikeobacillus</taxon>
    </lineage>
</organism>
<evidence type="ECO:0000256" key="1">
    <source>
        <dbReference type="SAM" id="Phobius"/>
    </source>
</evidence>
<feature type="transmembrane region" description="Helical" evidence="1">
    <location>
        <begin position="46"/>
        <end position="63"/>
    </location>
</feature>
<dbReference type="Proteomes" id="UP001237207">
    <property type="component" value="Unassembled WGS sequence"/>
</dbReference>
<gene>
    <name evidence="2" type="ORF">J2S13_001815</name>
</gene>
<keyword evidence="1" id="KW-1133">Transmembrane helix</keyword>
<dbReference type="AlphaFoldDB" id="A0AAJ1WGR8"/>